<reference evidence="1" key="1">
    <citation type="submission" date="2020-05" db="EMBL/GenBank/DDBJ databases">
        <title>Mycena genomes resolve the evolution of fungal bioluminescence.</title>
        <authorList>
            <person name="Tsai I.J."/>
        </authorList>
    </citation>
    <scope>NUCLEOTIDE SEQUENCE</scope>
    <source>
        <strain evidence="1">160909Yilan</strain>
    </source>
</reference>
<accession>A0A8H6YJJ6</accession>
<evidence type="ECO:0000313" key="2">
    <source>
        <dbReference type="Proteomes" id="UP000623467"/>
    </source>
</evidence>
<keyword evidence="2" id="KW-1185">Reference proteome</keyword>
<dbReference type="AlphaFoldDB" id="A0A8H6YJJ6"/>
<dbReference type="Proteomes" id="UP000623467">
    <property type="component" value="Unassembled WGS sequence"/>
</dbReference>
<protein>
    <recommendedName>
        <fullName evidence="3">Aminoglycoside phosphotransferase domain-containing protein</fullName>
    </recommendedName>
</protein>
<evidence type="ECO:0000313" key="1">
    <source>
        <dbReference type="EMBL" id="KAF7359090.1"/>
    </source>
</evidence>
<proteinExistence type="predicted"/>
<sequence length="206" mass="22817">MTPHSPSCSQSPTRLQLEMTDIELAAFEAHIVAICADHMQSYWRDKGYRACPIGGGLIRHRFFKDHTAPLAFSSVAALERYMNKGRKLLSKLATPADPIVITDDPLIFTQSDMHVSNFGVDECGNTVLMDFGLIGRLPLSFAKYTIQSSDDFISRVADLLHWPENSNIDSMARVSHCLWMTANPQPGLNNDGLPAPKRSKREGTGV</sequence>
<dbReference type="EMBL" id="JACAZH010000009">
    <property type="protein sequence ID" value="KAF7359090.1"/>
    <property type="molecule type" value="Genomic_DNA"/>
</dbReference>
<evidence type="ECO:0008006" key="3">
    <source>
        <dbReference type="Google" id="ProtNLM"/>
    </source>
</evidence>
<organism evidence="1 2">
    <name type="scientific">Mycena sanguinolenta</name>
    <dbReference type="NCBI Taxonomy" id="230812"/>
    <lineage>
        <taxon>Eukaryota</taxon>
        <taxon>Fungi</taxon>
        <taxon>Dikarya</taxon>
        <taxon>Basidiomycota</taxon>
        <taxon>Agaricomycotina</taxon>
        <taxon>Agaricomycetes</taxon>
        <taxon>Agaricomycetidae</taxon>
        <taxon>Agaricales</taxon>
        <taxon>Marasmiineae</taxon>
        <taxon>Mycenaceae</taxon>
        <taxon>Mycena</taxon>
    </lineage>
</organism>
<gene>
    <name evidence="1" type="ORF">MSAN_01250100</name>
</gene>
<dbReference type="OrthoDB" id="3250044at2759"/>
<name>A0A8H6YJJ6_9AGAR</name>
<comment type="caution">
    <text evidence="1">The sequence shown here is derived from an EMBL/GenBank/DDBJ whole genome shotgun (WGS) entry which is preliminary data.</text>
</comment>